<comment type="similarity">
    <text evidence="3">Belongs to the methyl-accepting chemotaxis (MCP) protein family.</text>
</comment>
<dbReference type="PANTHER" id="PTHR32089">
    <property type="entry name" value="METHYL-ACCEPTING CHEMOTAXIS PROTEIN MCPB"/>
    <property type="match status" value="1"/>
</dbReference>
<dbReference type="CDD" id="cd11386">
    <property type="entry name" value="MCP_signal"/>
    <property type="match status" value="1"/>
</dbReference>
<dbReference type="AlphaFoldDB" id="A0A1E5CW46"/>
<feature type="domain" description="Methyl-accepting transducer" evidence="6">
    <location>
        <begin position="274"/>
        <end position="510"/>
    </location>
</feature>
<name>A0A1E5CW46_9VIBR</name>
<comment type="caution">
    <text evidence="8">The sequence shown here is derived from an EMBL/GenBank/DDBJ whole genome shotgun (WGS) entry which is preliminary data.</text>
</comment>
<dbReference type="SMART" id="SM00304">
    <property type="entry name" value="HAMP"/>
    <property type="match status" value="1"/>
</dbReference>
<accession>A0A1E5CW46</accession>
<dbReference type="GO" id="GO:0004888">
    <property type="term" value="F:transmembrane signaling receptor activity"/>
    <property type="evidence" value="ECO:0007669"/>
    <property type="project" value="InterPro"/>
</dbReference>
<evidence type="ECO:0000313" key="8">
    <source>
        <dbReference type="EMBL" id="OEE74382.1"/>
    </source>
</evidence>
<dbReference type="Pfam" id="PF00015">
    <property type="entry name" value="MCPsignal"/>
    <property type="match status" value="1"/>
</dbReference>
<dbReference type="SUPFAM" id="SSF58104">
    <property type="entry name" value="Methyl-accepting chemotaxis protein (MCP) signaling domain"/>
    <property type="match status" value="1"/>
</dbReference>
<dbReference type="SMART" id="SM00283">
    <property type="entry name" value="MA"/>
    <property type="match status" value="1"/>
</dbReference>
<dbReference type="PRINTS" id="PR00260">
    <property type="entry name" value="CHEMTRNSDUCR"/>
</dbReference>
<keyword evidence="5" id="KW-0472">Membrane</keyword>
<evidence type="ECO:0000259" key="7">
    <source>
        <dbReference type="PROSITE" id="PS50885"/>
    </source>
</evidence>
<evidence type="ECO:0000256" key="4">
    <source>
        <dbReference type="PROSITE-ProRule" id="PRU00284"/>
    </source>
</evidence>
<dbReference type="RefSeq" id="WP_017052653.1">
    <property type="nucleotide sequence ID" value="NZ_AJYW02000196.1"/>
</dbReference>
<organism evidence="8 9">
    <name type="scientific">Vibrio genomosp. F6 str. FF-238</name>
    <dbReference type="NCBI Taxonomy" id="1191298"/>
    <lineage>
        <taxon>Bacteria</taxon>
        <taxon>Pseudomonadati</taxon>
        <taxon>Pseudomonadota</taxon>
        <taxon>Gammaproteobacteria</taxon>
        <taxon>Vibrionales</taxon>
        <taxon>Vibrionaceae</taxon>
        <taxon>Vibrio</taxon>
    </lineage>
</organism>
<keyword evidence="5" id="KW-1133">Transmembrane helix</keyword>
<dbReference type="FunFam" id="1.10.287.950:FF:000001">
    <property type="entry name" value="Methyl-accepting chemotaxis sensory transducer"/>
    <property type="match status" value="1"/>
</dbReference>
<dbReference type="InterPro" id="IPR004089">
    <property type="entry name" value="MCPsignal_dom"/>
</dbReference>
<keyword evidence="2 4" id="KW-0807">Transducer</keyword>
<evidence type="ECO:0000259" key="6">
    <source>
        <dbReference type="PROSITE" id="PS50111"/>
    </source>
</evidence>
<dbReference type="Pfam" id="PF00672">
    <property type="entry name" value="HAMP"/>
    <property type="match status" value="1"/>
</dbReference>
<dbReference type="PROSITE" id="PS50111">
    <property type="entry name" value="CHEMOTAXIS_TRANSDUC_2"/>
    <property type="match status" value="1"/>
</dbReference>
<dbReference type="InterPro" id="IPR003660">
    <property type="entry name" value="HAMP_dom"/>
</dbReference>
<keyword evidence="9" id="KW-1185">Reference proteome</keyword>
<proteinExistence type="inferred from homology"/>
<sequence length="546" mass="59256">MKSINNLSIKTKIALPVSMIALLFSLIAVVNVMKSNQQAEINHKLTNVVLPVLTSIDDAYRDIYQVIAASQGLLLATDNDAIRYNTEEFKDNAYKAIPRIEKIQDLFDAGILPSSSKSELTTLINTTDKWIKLYEPLFEKPLQSHIYFASNQQAISEQFTLIRKQIKSLSNLIEKEQNDLRLQSNESITSSKIILEIGTAISILYALFSIWLLTRLIVKPIQNLEKAMKDIASGDGDLSQRIAENSSDEVGRLSSAFNLFVEKIHGTVEQVIITSNAVRSEMENIKSLTQGIAGFSSEQQQESEVVAAAVHEMQATSESVSINANDAATASQSANDEIKAAGIILEKTVSSIECLASDIDNASGVIHNLDTDVNNIASILDVIRGIAEQTNLLALNAAIEAARAGEQGRGFAVVADEVRALASKTQESTGEIQTMIERLQTGAKQAVSVMESSKISGEATVETAGSATNSLEDIRQSISLMNEMNTHIATAASQQTSVSEEVNTNVHKIAENSSHMVEMVSSAENACESLSEQCTSLDQLVSQFKV</sequence>
<dbReference type="GO" id="GO:0007165">
    <property type="term" value="P:signal transduction"/>
    <property type="evidence" value="ECO:0007669"/>
    <property type="project" value="UniProtKB-KW"/>
</dbReference>
<dbReference type="GO" id="GO:0006935">
    <property type="term" value="P:chemotaxis"/>
    <property type="evidence" value="ECO:0007669"/>
    <property type="project" value="InterPro"/>
</dbReference>
<gene>
    <name evidence="8" type="ORF">A130_17960</name>
</gene>
<feature type="domain" description="HAMP" evidence="7">
    <location>
        <begin position="215"/>
        <end position="269"/>
    </location>
</feature>
<dbReference type="PANTHER" id="PTHR32089:SF120">
    <property type="entry name" value="METHYL-ACCEPTING CHEMOTAXIS PROTEIN TLPQ"/>
    <property type="match status" value="1"/>
</dbReference>
<protein>
    <submittedName>
        <fullName evidence="8">Chemotaxis protein</fullName>
    </submittedName>
</protein>
<dbReference type="InterPro" id="IPR004090">
    <property type="entry name" value="Chemotax_Me-accpt_rcpt"/>
</dbReference>
<evidence type="ECO:0000256" key="1">
    <source>
        <dbReference type="ARBA" id="ARBA00004370"/>
    </source>
</evidence>
<dbReference type="Gene3D" id="1.10.287.950">
    <property type="entry name" value="Methyl-accepting chemotaxis protein"/>
    <property type="match status" value="1"/>
</dbReference>
<dbReference type="GO" id="GO:0016020">
    <property type="term" value="C:membrane"/>
    <property type="evidence" value="ECO:0007669"/>
    <property type="project" value="UniProtKB-SubCell"/>
</dbReference>
<evidence type="ECO:0000256" key="3">
    <source>
        <dbReference type="ARBA" id="ARBA00029447"/>
    </source>
</evidence>
<dbReference type="CDD" id="cd06225">
    <property type="entry name" value="HAMP"/>
    <property type="match status" value="1"/>
</dbReference>
<keyword evidence="5" id="KW-0812">Transmembrane</keyword>
<dbReference type="PROSITE" id="PS50885">
    <property type="entry name" value="HAMP"/>
    <property type="match status" value="1"/>
</dbReference>
<feature type="transmembrane region" description="Helical" evidence="5">
    <location>
        <begin position="13"/>
        <end position="33"/>
    </location>
</feature>
<dbReference type="Proteomes" id="UP000094165">
    <property type="component" value="Unassembled WGS sequence"/>
</dbReference>
<comment type="subcellular location">
    <subcellularLocation>
        <location evidence="1">Membrane</location>
    </subcellularLocation>
</comment>
<evidence type="ECO:0000256" key="5">
    <source>
        <dbReference type="SAM" id="Phobius"/>
    </source>
</evidence>
<reference evidence="8 9" key="1">
    <citation type="journal article" date="2012" name="Science">
        <title>Ecological populations of bacteria act as socially cohesive units of antibiotic production and resistance.</title>
        <authorList>
            <person name="Cordero O.X."/>
            <person name="Wildschutte H."/>
            <person name="Kirkup B."/>
            <person name="Proehl S."/>
            <person name="Ngo L."/>
            <person name="Hussain F."/>
            <person name="Le Roux F."/>
            <person name="Mincer T."/>
            <person name="Polz M.F."/>
        </authorList>
    </citation>
    <scope>NUCLEOTIDE SEQUENCE [LARGE SCALE GENOMIC DNA]</scope>
    <source>
        <strain evidence="8 9">FF-238</strain>
    </source>
</reference>
<evidence type="ECO:0000256" key="2">
    <source>
        <dbReference type="ARBA" id="ARBA00023224"/>
    </source>
</evidence>
<dbReference type="EMBL" id="AJYW02000196">
    <property type="protein sequence ID" value="OEE74382.1"/>
    <property type="molecule type" value="Genomic_DNA"/>
</dbReference>
<evidence type="ECO:0000313" key="9">
    <source>
        <dbReference type="Proteomes" id="UP000094165"/>
    </source>
</evidence>